<reference evidence="9 10" key="1">
    <citation type="submission" date="2017-11" db="EMBL/GenBank/DDBJ databases">
        <title>De-novo sequencing of pomegranate (Punica granatum L.) genome.</title>
        <authorList>
            <person name="Akparov Z."/>
            <person name="Amiraslanov A."/>
            <person name="Hajiyeva S."/>
            <person name="Abbasov M."/>
            <person name="Kaur K."/>
            <person name="Hamwieh A."/>
            <person name="Solovyev V."/>
            <person name="Salamov A."/>
            <person name="Braich B."/>
            <person name="Kosarev P."/>
            <person name="Mahmoud A."/>
            <person name="Hajiyev E."/>
            <person name="Babayeva S."/>
            <person name="Izzatullayeva V."/>
            <person name="Mammadov A."/>
            <person name="Mammadov A."/>
            <person name="Sharifova S."/>
            <person name="Ojaghi J."/>
            <person name="Eynullazada K."/>
            <person name="Bayramov B."/>
            <person name="Abdulazimova A."/>
            <person name="Shahmuradov I."/>
        </authorList>
    </citation>
    <scope>NUCLEOTIDE SEQUENCE [LARGE SCALE GENOMIC DNA]</scope>
    <source>
        <strain evidence="10">cv. AG2017</strain>
        <tissue evidence="9">Leaf</tissue>
    </source>
</reference>
<dbReference type="OrthoDB" id="544623at2759"/>
<dbReference type="InterPro" id="IPR008796">
    <property type="entry name" value="PSAN"/>
</dbReference>
<dbReference type="AlphaFoldDB" id="A0A2I0KT33"/>
<dbReference type="Pfam" id="PF05479">
    <property type="entry name" value="PsaN"/>
    <property type="match status" value="1"/>
</dbReference>
<evidence type="ECO:0000256" key="4">
    <source>
        <dbReference type="ARBA" id="ARBA00022531"/>
    </source>
</evidence>
<dbReference type="EMBL" id="PGOL01000363">
    <property type="protein sequence ID" value="PKI71621.1"/>
    <property type="molecule type" value="Genomic_DNA"/>
</dbReference>
<comment type="subcellular location">
    <subcellularLocation>
        <location evidence="1">Plastid</location>
        <location evidence="1">Chloroplast thylakoid membrane</location>
        <topology evidence="1">Peripheral membrane protein</topology>
        <orientation evidence="1">Lumenal side</orientation>
    </subcellularLocation>
</comment>
<dbReference type="PANTHER" id="PTHR36327:SF1">
    <property type="entry name" value="OS03G0731100 PROTEIN"/>
    <property type="match status" value="1"/>
</dbReference>
<evidence type="ECO:0000256" key="8">
    <source>
        <dbReference type="ARBA" id="ARBA00023136"/>
    </source>
</evidence>
<dbReference type="GO" id="GO:0009535">
    <property type="term" value="C:chloroplast thylakoid membrane"/>
    <property type="evidence" value="ECO:0007669"/>
    <property type="project" value="UniProtKB-SubCell"/>
</dbReference>
<keyword evidence="3" id="KW-0150">Chloroplast</keyword>
<evidence type="ECO:0000256" key="3">
    <source>
        <dbReference type="ARBA" id="ARBA00022528"/>
    </source>
</evidence>
<dbReference type="GO" id="GO:0015979">
    <property type="term" value="P:photosynthesis"/>
    <property type="evidence" value="ECO:0007669"/>
    <property type="project" value="UniProtKB-KW"/>
</dbReference>
<dbReference type="PANTHER" id="PTHR36327">
    <property type="entry name" value="UNNAMED PRODUCT"/>
    <property type="match status" value="1"/>
</dbReference>
<dbReference type="Proteomes" id="UP000233551">
    <property type="component" value="Unassembled WGS sequence"/>
</dbReference>
<sequence>MSSIAQINILMAFTATVNKLASSNARAVPRGGGGRGRGRGREDRRRTNPNRSSSATDFGRRCLLLAASVVAAPQPTDSRTELLKRYLKKSEDNRAKNDKERLESYYKRNYKDYFDFVEGSLKGKNEQQLSESEKGILDWLKTNK</sequence>
<protein>
    <submittedName>
        <fullName evidence="9">Uncharacterized protein</fullName>
    </submittedName>
</protein>
<name>A0A2I0KT33_PUNGR</name>
<keyword evidence="5" id="KW-0934">Plastid</keyword>
<keyword evidence="6" id="KW-0603">Photosystem I</keyword>
<evidence type="ECO:0000313" key="9">
    <source>
        <dbReference type="EMBL" id="PKI71621.1"/>
    </source>
</evidence>
<gene>
    <name evidence="9" type="ORF">CRG98_007944</name>
</gene>
<evidence type="ECO:0000256" key="6">
    <source>
        <dbReference type="ARBA" id="ARBA00022836"/>
    </source>
</evidence>
<comment type="caution">
    <text evidence="9">The sequence shown here is derived from an EMBL/GenBank/DDBJ whole genome shotgun (WGS) entry which is preliminary data.</text>
</comment>
<keyword evidence="7" id="KW-0793">Thylakoid</keyword>
<accession>A0A2I0KT33</accession>
<evidence type="ECO:0000313" key="10">
    <source>
        <dbReference type="Proteomes" id="UP000233551"/>
    </source>
</evidence>
<organism evidence="9 10">
    <name type="scientific">Punica granatum</name>
    <name type="common">Pomegranate</name>
    <dbReference type="NCBI Taxonomy" id="22663"/>
    <lineage>
        <taxon>Eukaryota</taxon>
        <taxon>Viridiplantae</taxon>
        <taxon>Streptophyta</taxon>
        <taxon>Embryophyta</taxon>
        <taxon>Tracheophyta</taxon>
        <taxon>Spermatophyta</taxon>
        <taxon>Magnoliopsida</taxon>
        <taxon>eudicotyledons</taxon>
        <taxon>Gunneridae</taxon>
        <taxon>Pentapetalae</taxon>
        <taxon>rosids</taxon>
        <taxon>malvids</taxon>
        <taxon>Myrtales</taxon>
        <taxon>Lythraceae</taxon>
        <taxon>Punica</taxon>
    </lineage>
</organism>
<keyword evidence="8" id="KW-0472">Membrane</keyword>
<dbReference type="GeneID" id="116202895"/>
<comment type="similarity">
    <text evidence="2">Belongs to the psaN family.</text>
</comment>
<proteinExistence type="inferred from homology"/>
<keyword evidence="4" id="KW-0602">Photosynthesis</keyword>
<evidence type="ECO:0000256" key="5">
    <source>
        <dbReference type="ARBA" id="ARBA00022640"/>
    </source>
</evidence>
<evidence type="ECO:0000256" key="1">
    <source>
        <dbReference type="ARBA" id="ARBA00004622"/>
    </source>
</evidence>
<dbReference type="GO" id="GO:0009522">
    <property type="term" value="C:photosystem I"/>
    <property type="evidence" value="ECO:0007669"/>
    <property type="project" value="UniProtKB-KW"/>
</dbReference>
<dbReference type="STRING" id="22663.A0A2I0KT33"/>
<keyword evidence="10" id="KW-1185">Reference proteome</keyword>
<evidence type="ECO:0000256" key="2">
    <source>
        <dbReference type="ARBA" id="ARBA00010661"/>
    </source>
</evidence>
<evidence type="ECO:0000256" key="7">
    <source>
        <dbReference type="ARBA" id="ARBA00023078"/>
    </source>
</evidence>